<dbReference type="Proteomes" id="UP001630127">
    <property type="component" value="Unassembled WGS sequence"/>
</dbReference>
<keyword evidence="3" id="KW-0479">Metal-binding</keyword>
<evidence type="ECO:0000256" key="6">
    <source>
        <dbReference type="ARBA" id="ARBA00024045"/>
    </source>
</evidence>
<evidence type="ECO:0000256" key="3">
    <source>
        <dbReference type="ARBA" id="ARBA00022723"/>
    </source>
</evidence>
<comment type="subcellular location">
    <subcellularLocation>
        <location evidence="1">Membrane</location>
        <topology evidence="1">Peripheral membrane protein</topology>
    </subcellularLocation>
</comment>
<feature type="compositionally biased region" description="Basic and acidic residues" evidence="7">
    <location>
        <begin position="159"/>
        <end position="170"/>
    </location>
</feature>
<keyword evidence="4" id="KW-0449">Lipoprotein</keyword>
<accession>A0ABD2ZQR7</accession>
<evidence type="ECO:0000259" key="8">
    <source>
        <dbReference type="PROSITE" id="PS50846"/>
    </source>
</evidence>
<sequence length="199" mass="21680">MICLLKSVNSKVKLTKGGKGFDAYGTGNPLGLRLGQLGSKTRETLIKAELKLSTCLTFIHYLLPSKDIGEDIVMGRRNELHIVMMPFSHKTEMKVNINCEKCKTQVLKAVTKLEGVDQVTVDAEKGILTVVGAVDPVCVATKVRKTGKNAKILSVGPPKKPDPPKSDPSEPKPLPPCCPNCQFVTISYEPYDSRICSIL</sequence>
<dbReference type="EMBL" id="JBJUIK010000008">
    <property type="protein sequence ID" value="KAL3520502.1"/>
    <property type="molecule type" value="Genomic_DNA"/>
</dbReference>
<reference evidence="9 10" key="1">
    <citation type="submission" date="2024-11" db="EMBL/GenBank/DDBJ databases">
        <title>A near-complete genome assembly of Cinchona calisaya.</title>
        <authorList>
            <person name="Lian D.C."/>
            <person name="Zhao X.W."/>
            <person name="Wei L."/>
        </authorList>
    </citation>
    <scope>NUCLEOTIDE SEQUENCE [LARGE SCALE GENOMIC DNA]</scope>
    <source>
        <tissue evidence="9">Nenye</tissue>
    </source>
</reference>
<dbReference type="InterPro" id="IPR036163">
    <property type="entry name" value="HMA_dom_sf"/>
</dbReference>
<dbReference type="InterPro" id="IPR006121">
    <property type="entry name" value="HMA_dom"/>
</dbReference>
<evidence type="ECO:0000256" key="2">
    <source>
        <dbReference type="ARBA" id="ARBA00022481"/>
    </source>
</evidence>
<dbReference type="InterPro" id="IPR051863">
    <property type="entry name" value="HIPP"/>
</dbReference>
<keyword evidence="2" id="KW-0488">Methylation</keyword>
<comment type="similarity">
    <text evidence="6">Belongs to the HIPP family.</text>
</comment>
<evidence type="ECO:0000256" key="4">
    <source>
        <dbReference type="ARBA" id="ARBA00023288"/>
    </source>
</evidence>
<evidence type="ECO:0000256" key="1">
    <source>
        <dbReference type="ARBA" id="ARBA00004170"/>
    </source>
</evidence>
<dbReference type="PANTHER" id="PTHR45811:SF33">
    <property type="entry name" value="HEAVY METAL-ASSOCIATED ISOPRENYLATED PLANT PROTEIN 2-RELATED"/>
    <property type="match status" value="1"/>
</dbReference>
<keyword evidence="5" id="KW-0636">Prenylation</keyword>
<keyword evidence="10" id="KW-1185">Reference proteome</keyword>
<feature type="domain" description="HMA" evidence="8">
    <location>
        <begin position="88"/>
        <end position="151"/>
    </location>
</feature>
<comment type="caution">
    <text evidence="9">The sequence shown here is derived from an EMBL/GenBank/DDBJ whole genome shotgun (WGS) entry which is preliminary data.</text>
</comment>
<dbReference type="AlphaFoldDB" id="A0ABD2ZQR7"/>
<proteinExistence type="inferred from homology"/>
<protein>
    <recommendedName>
        <fullName evidence="8">HMA domain-containing protein</fullName>
    </recommendedName>
</protein>
<dbReference type="GO" id="GO:0009626">
    <property type="term" value="P:plant-type hypersensitive response"/>
    <property type="evidence" value="ECO:0007669"/>
    <property type="project" value="UniProtKB-KW"/>
</dbReference>
<evidence type="ECO:0000256" key="5">
    <source>
        <dbReference type="ARBA" id="ARBA00023289"/>
    </source>
</evidence>
<dbReference type="GO" id="GO:0046872">
    <property type="term" value="F:metal ion binding"/>
    <property type="evidence" value="ECO:0007669"/>
    <property type="project" value="UniProtKB-KW"/>
</dbReference>
<name>A0ABD2ZQR7_9GENT</name>
<dbReference type="Pfam" id="PF00403">
    <property type="entry name" value="HMA"/>
    <property type="match status" value="1"/>
</dbReference>
<gene>
    <name evidence="9" type="ORF">ACH5RR_018651</name>
</gene>
<feature type="region of interest" description="Disordered" evidence="7">
    <location>
        <begin position="150"/>
        <end position="172"/>
    </location>
</feature>
<dbReference type="SUPFAM" id="SSF55008">
    <property type="entry name" value="HMA, heavy metal-associated domain"/>
    <property type="match status" value="1"/>
</dbReference>
<dbReference type="PANTHER" id="PTHR45811">
    <property type="entry name" value="COPPER TRANSPORT PROTEIN FAMILY-RELATED"/>
    <property type="match status" value="1"/>
</dbReference>
<organism evidence="9 10">
    <name type="scientific">Cinchona calisaya</name>
    <dbReference type="NCBI Taxonomy" id="153742"/>
    <lineage>
        <taxon>Eukaryota</taxon>
        <taxon>Viridiplantae</taxon>
        <taxon>Streptophyta</taxon>
        <taxon>Embryophyta</taxon>
        <taxon>Tracheophyta</taxon>
        <taxon>Spermatophyta</taxon>
        <taxon>Magnoliopsida</taxon>
        <taxon>eudicotyledons</taxon>
        <taxon>Gunneridae</taxon>
        <taxon>Pentapetalae</taxon>
        <taxon>asterids</taxon>
        <taxon>lamiids</taxon>
        <taxon>Gentianales</taxon>
        <taxon>Rubiaceae</taxon>
        <taxon>Cinchonoideae</taxon>
        <taxon>Cinchoneae</taxon>
        <taxon>Cinchona</taxon>
    </lineage>
</organism>
<dbReference type="GO" id="GO:0016020">
    <property type="term" value="C:membrane"/>
    <property type="evidence" value="ECO:0007669"/>
    <property type="project" value="UniProtKB-SubCell"/>
</dbReference>
<evidence type="ECO:0000313" key="10">
    <source>
        <dbReference type="Proteomes" id="UP001630127"/>
    </source>
</evidence>
<dbReference type="PROSITE" id="PS50846">
    <property type="entry name" value="HMA_2"/>
    <property type="match status" value="1"/>
</dbReference>
<evidence type="ECO:0000256" key="7">
    <source>
        <dbReference type="SAM" id="MobiDB-lite"/>
    </source>
</evidence>
<dbReference type="Gene3D" id="3.30.70.100">
    <property type="match status" value="1"/>
</dbReference>
<evidence type="ECO:0000313" key="9">
    <source>
        <dbReference type="EMBL" id="KAL3520502.1"/>
    </source>
</evidence>